<keyword evidence="3" id="KW-0808">Transferase</keyword>
<dbReference type="Proteomes" id="UP000541444">
    <property type="component" value="Unassembled WGS sequence"/>
</dbReference>
<accession>A0A7J7L3G7</accession>
<keyword evidence="10" id="KW-1185">Reference proteome</keyword>
<keyword evidence="2" id="KW-0328">Glycosyltransferase</keyword>
<feature type="transmembrane region" description="Helical" evidence="8">
    <location>
        <begin position="150"/>
        <end position="170"/>
    </location>
</feature>
<dbReference type="EMBL" id="JACGCM010002660">
    <property type="protein sequence ID" value="KAF6137166.1"/>
    <property type="molecule type" value="Genomic_DNA"/>
</dbReference>
<evidence type="ECO:0000256" key="5">
    <source>
        <dbReference type="ARBA" id="ARBA00022989"/>
    </source>
</evidence>
<dbReference type="GO" id="GO:0000139">
    <property type="term" value="C:Golgi membrane"/>
    <property type="evidence" value="ECO:0007669"/>
    <property type="project" value="UniProtKB-SubCell"/>
</dbReference>
<comment type="caution">
    <text evidence="9">The sequence shown here is derived from an EMBL/GenBank/DDBJ whole genome shotgun (WGS) entry which is preliminary data.</text>
</comment>
<dbReference type="AlphaFoldDB" id="A0A7J7L3G7"/>
<dbReference type="PANTHER" id="PTHR32044:SF67">
    <property type="entry name" value="XYLOGLUCAN GLYCOSYLTRANSFERASE 6-RELATED"/>
    <property type="match status" value="1"/>
</dbReference>
<dbReference type="PANTHER" id="PTHR32044">
    <property type="entry name" value="GLUCOMANNAN 4-BETA-MANNOSYLTRANSFERASE 9"/>
    <property type="match status" value="1"/>
</dbReference>
<keyword evidence="7 8" id="KW-0472">Membrane</keyword>
<evidence type="ECO:0000313" key="9">
    <source>
        <dbReference type="EMBL" id="KAF6137166.1"/>
    </source>
</evidence>
<organism evidence="9 10">
    <name type="scientific">Kingdonia uniflora</name>
    <dbReference type="NCBI Taxonomy" id="39325"/>
    <lineage>
        <taxon>Eukaryota</taxon>
        <taxon>Viridiplantae</taxon>
        <taxon>Streptophyta</taxon>
        <taxon>Embryophyta</taxon>
        <taxon>Tracheophyta</taxon>
        <taxon>Spermatophyta</taxon>
        <taxon>Magnoliopsida</taxon>
        <taxon>Ranunculales</taxon>
        <taxon>Circaeasteraceae</taxon>
        <taxon>Kingdonia</taxon>
    </lineage>
</organism>
<evidence type="ECO:0000256" key="2">
    <source>
        <dbReference type="ARBA" id="ARBA00022676"/>
    </source>
</evidence>
<comment type="subcellular location">
    <subcellularLocation>
        <location evidence="1">Golgi apparatus membrane</location>
    </subcellularLocation>
</comment>
<sequence>MFIPEAQLPAWVVCYVPEVMSIINILPTPKSFPFIVPYLLFENTMSVTKFNAMILGLFQFGSSYEWIVTKNLGRSSEANLVSLTEKESKNQVSSGLHMTSSESGLLELSKLEMTKKNGKRKRNRLFRKELVLTFILLTASARSFLSAQGIHFYFLLFQGIIFLVVGLDLIGEKVS</sequence>
<keyword evidence="6" id="KW-0333">Golgi apparatus</keyword>
<name>A0A7J7L3G7_9MAGN</name>
<evidence type="ECO:0000256" key="8">
    <source>
        <dbReference type="SAM" id="Phobius"/>
    </source>
</evidence>
<dbReference type="OrthoDB" id="1743316at2759"/>
<evidence type="ECO:0000313" key="10">
    <source>
        <dbReference type="Proteomes" id="UP000541444"/>
    </source>
</evidence>
<keyword evidence="5 8" id="KW-1133">Transmembrane helix</keyword>
<evidence type="ECO:0000256" key="1">
    <source>
        <dbReference type="ARBA" id="ARBA00004394"/>
    </source>
</evidence>
<keyword evidence="4 8" id="KW-0812">Transmembrane</keyword>
<proteinExistence type="predicted"/>
<gene>
    <name evidence="9" type="ORF">GIB67_030930</name>
</gene>
<dbReference type="GO" id="GO:0016757">
    <property type="term" value="F:glycosyltransferase activity"/>
    <property type="evidence" value="ECO:0007669"/>
    <property type="project" value="UniProtKB-KW"/>
</dbReference>
<evidence type="ECO:0000256" key="7">
    <source>
        <dbReference type="ARBA" id="ARBA00023136"/>
    </source>
</evidence>
<reference evidence="9 10" key="1">
    <citation type="journal article" date="2020" name="IScience">
        <title>Genome Sequencing of the Endangered Kingdonia uniflora (Circaeasteraceae, Ranunculales) Reveals Potential Mechanisms of Evolutionary Specialization.</title>
        <authorList>
            <person name="Sun Y."/>
            <person name="Deng T."/>
            <person name="Zhang A."/>
            <person name="Moore M.J."/>
            <person name="Landis J.B."/>
            <person name="Lin N."/>
            <person name="Zhang H."/>
            <person name="Zhang X."/>
            <person name="Huang J."/>
            <person name="Zhang X."/>
            <person name="Sun H."/>
            <person name="Wang H."/>
        </authorList>
    </citation>
    <scope>NUCLEOTIDE SEQUENCE [LARGE SCALE GENOMIC DNA]</scope>
    <source>
        <strain evidence="9">TB1705</strain>
        <tissue evidence="9">Leaf</tissue>
    </source>
</reference>
<evidence type="ECO:0000256" key="6">
    <source>
        <dbReference type="ARBA" id="ARBA00023034"/>
    </source>
</evidence>
<evidence type="ECO:0000256" key="4">
    <source>
        <dbReference type="ARBA" id="ARBA00022692"/>
    </source>
</evidence>
<protein>
    <submittedName>
        <fullName evidence="9">Uncharacterized protein</fullName>
    </submittedName>
</protein>
<evidence type="ECO:0000256" key="3">
    <source>
        <dbReference type="ARBA" id="ARBA00022679"/>
    </source>
</evidence>